<dbReference type="Gene3D" id="3.40.50.450">
    <property type="match status" value="1"/>
</dbReference>
<name>A0A1Z3N7D0_BDEBC</name>
<dbReference type="AlphaFoldDB" id="A0A1Z3N7D0"/>
<dbReference type="InterPro" id="IPR003488">
    <property type="entry name" value="DprA"/>
</dbReference>
<evidence type="ECO:0000313" key="4">
    <source>
        <dbReference type="Proteomes" id="UP000197003"/>
    </source>
</evidence>
<feature type="domain" description="Smf/DprA SLOG" evidence="2">
    <location>
        <begin position="81"/>
        <end position="291"/>
    </location>
</feature>
<evidence type="ECO:0000256" key="1">
    <source>
        <dbReference type="ARBA" id="ARBA00006525"/>
    </source>
</evidence>
<comment type="similarity">
    <text evidence="1">Belongs to the DprA/Smf family.</text>
</comment>
<dbReference type="PANTHER" id="PTHR43022:SF1">
    <property type="entry name" value="PROTEIN SMF"/>
    <property type="match status" value="1"/>
</dbReference>
<reference evidence="3 4" key="1">
    <citation type="submission" date="2017-04" db="EMBL/GenBank/DDBJ databases">
        <title>Whole genome sequence of Bdellovibrio bacteriovorus strain SSB218315.</title>
        <authorList>
            <person name="Oyedara O."/>
            <person name="Rodriguez-Perez M.A."/>
        </authorList>
    </citation>
    <scope>NUCLEOTIDE SEQUENCE [LARGE SCALE GENOMIC DNA]</scope>
    <source>
        <strain evidence="3 4">SSB218315</strain>
    </source>
</reference>
<dbReference type="SUPFAM" id="SSF102405">
    <property type="entry name" value="MCP/YpsA-like"/>
    <property type="match status" value="1"/>
</dbReference>
<accession>A0A1Z3N7D0</accession>
<evidence type="ECO:0000313" key="3">
    <source>
        <dbReference type="EMBL" id="ASD63321.1"/>
    </source>
</evidence>
<dbReference type="PANTHER" id="PTHR43022">
    <property type="entry name" value="PROTEIN SMF"/>
    <property type="match status" value="1"/>
</dbReference>
<evidence type="ECO:0000259" key="2">
    <source>
        <dbReference type="Pfam" id="PF02481"/>
    </source>
</evidence>
<dbReference type="RefSeq" id="WP_088564869.1">
    <property type="nucleotide sequence ID" value="NZ_CP020946.1"/>
</dbReference>
<dbReference type="Proteomes" id="UP000197003">
    <property type="component" value="Chromosome"/>
</dbReference>
<sequence length="315" mass="34989">MNDLYSISQILKSHPLYAVERDGVHALYLELARAGRLAADQVLAELRPRFPDLADALVKNHELFKKHCEESLQLKMQGVNFVVYGEVLYPELCYQMADPPLTLSYRGSPAWLNAKTLSVVGSREPAADSLLWMEKELGAFCEQERPCIISGGARGVDQKAHSVALRKFCPTVVVLPSGLGEVYPANLKEWMGLVIEQGGCFLSEYDHQQKMHKHLFHHRNRLIAALGRASLLVEARRRSGTLITAHQAAQIGRPVWVVPGHPLDPHFQGALDLLMDGAQAVRDAQDLLMFFHSENAGEQISPAGVGETVESQHYL</sequence>
<dbReference type="OrthoDB" id="9785707at2"/>
<dbReference type="InterPro" id="IPR057666">
    <property type="entry name" value="DrpA_SLOG"/>
</dbReference>
<dbReference type="EMBL" id="CP020946">
    <property type="protein sequence ID" value="ASD63321.1"/>
    <property type="molecule type" value="Genomic_DNA"/>
</dbReference>
<proteinExistence type="inferred from homology"/>
<protein>
    <submittedName>
        <fullName evidence="3">DNA processing protein DprA</fullName>
    </submittedName>
</protein>
<gene>
    <name evidence="3" type="ORF">B9G79_06910</name>
</gene>
<dbReference type="Pfam" id="PF02481">
    <property type="entry name" value="DNA_processg_A"/>
    <property type="match status" value="1"/>
</dbReference>
<dbReference type="GO" id="GO:0009294">
    <property type="term" value="P:DNA-mediated transformation"/>
    <property type="evidence" value="ECO:0007669"/>
    <property type="project" value="InterPro"/>
</dbReference>
<organism evidence="3 4">
    <name type="scientific">Bdellovibrio bacteriovorus</name>
    <dbReference type="NCBI Taxonomy" id="959"/>
    <lineage>
        <taxon>Bacteria</taxon>
        <taxon>Pseudomonadati</taxon>
        <taxon>Bdellovibrionota</taxon>
        <taxon>Bdellovibrionia</taxon>
        <taxon>Bdellovibrionales</taxon>
        <taxon>Pseudobdellovibrionaceae</taxon>
        <taxon>Bdellovibrio</taxon>
    </lineage>
</organism>